<dbReference type="EMBL" id="CP023004">
    <property type="protein sequence ID" value="AWI10570.1"/>
    <property type="molecule type" value="Genomic_DNA"/>
</dbReference>
<reference evidence="2 3" key="1">
    <citation type="journal article" date="2018" name="Syst. Appl. Microbiol.">
        <title>Ereboglobus luteus gen. nov. sp. nov. from cockroach guts, and new insights into the oxygen relationship of the genera Opitutus and Didymococcus (Verrucomicrobia: Opitutaceae).</title>
        <authorList>
            <person name="Tegtmeier D."/>
            <person name="Belitz A."/>
            <person name="Radek R."/>
            <person name="Heimerl T."/>
            <person name="Brune A."/>
        </authorList>
    </citation>
    <scope>NUCLEOTIDE SEQUENCE [LARGE SCALE GENOMIC DNA]</scope>
    <source>
        <strain evidence="2 3">Ho45</strain>
    </source>
</reference>
<evidence type="ECO:0000313" key="2">
    <source>
        <dbReference type="EMBL" id="AWI10570.1"/>
    </source>
</evidence>
<sequence length="176" mass="19480">MTTPAALPADITSESPCPCGSGQTFGACCQPVLQRKRPAATAEALMRSRFTAHVVRDYKHLHLSYAGTAKKPYDEIRAKENTYDLEWTRLVIHSHEPVVNGNPDSSTVEFTAYFLDEDKNEHPLQEKSAFTRTGGEWIYTRPIRTGPAPKVSATPKVGRNDPCPCGSGKKYKHCCL</sequence>
<dbReference type="InterPro" id="IPR032710">
    <property type="entry name" value="NTF2-like_dom_sf"/>
</dbReference>
<accession>A0A2U8E6W8</accession>
<dbReference type="AlphaFoldDB" id="A0A2U8E6W8"/>
<dbReference type="SUPFAM" id="SSF103642">
    <property type="entry name" value="Sec-C motif"/>
    <property type="match status" value="2"/>
</dbReference>
<dbReference type="Proteomes" id="UP000244896">
    <property type="component" value="Chromosome"/>
</dbReference>
<dbReference type="Pfam" id="PF17775">
    <property type="entry name" value="YchJ_M-like"/>
    <property type="match status" value="1"/>
</dbReference>
<proteinExistence type="predicted"/>
<dbReference type="Gene3D" id="3.10.450.50">
    <property type="match status" value="1"/>
</dbReference>
<dbReference type="OrthoDB" id="21421at2"/>
<name>A0A2U8E6W8_9BACT</name>
<evidence type="ECO:0000259" key="1">
    <source>
        <dbReference type="Pfam" id="PF17775"/>
    </source>
</evidence>
<keyword evidence="3" id="KW-1185">Reference proteome</keyword>
<dbReference type="KEGG" id="elut:CKA38_06955"/>
<dbReference type="InterPro" id="IPR048469">
    <property type="entry name" value="YchJ-like_M"/>
</dbReference>
<dbReference type="Pfam" id="PF02810">
    <property type="entry name" value="SEC-C"/>
    <property type="match status" value="2"/>
</dbReference>
<organism evidence="2 3">
    <name type="scientific">Ereboglobus luteus</name>
    <dbReference type="NCBI Taxonomy" id="1796921"/>
    <lineage>
        <taxon>Bacteria</taxon>
        <taxon>Pseudomonadati</taxon>
        <taxon>Verrucomicrobiota</taxon>
        <taxon>Opitutia</taxon>
        <taxon>Opitutales</taxon>
        <taxon>Opitutaceae</taxon>
        <taxon>Ereboglobus</taxon>
    </lineage>
</organism>
<gene>
    <name evidence="2" type="ORF">CKA38_06955</name>
</gene>
<dbReference type="RefSeq" id="WP_108826468.1">
    <property type="nucleotide sequence ID" value="NZ_CP023004.1"/>
</dbReference>
<feature type="domain" description="YchJ-like middle NTF2-like" evidence="1">
    <location>
        <begin position="41"/>
        <end position="140"/>
    </location>
</feature>
<dbReference type="PANTHER" id="PTHR33747:SF1">
    <property type="entry name" value="ADENYLATE CYCLASE-ASSOCIATED CAP C-TERMINAL DOMAIN-CONTAINING PROTEIN"/>
    <property type="match status" value="1"/>
</dbReference>
<protein>
    <recommendedName>
        <fullName evidence="1">YchJ-like middle NTF2-like domain-containing protein</fullName>
    </recommendedName>
</protein>
<dbReference type="PANTHER" id="PTHR33747">
    <property type="entry name" value="UPF0225 PROTEIN SCO1677"/>
    <property type="match status" value="1"/>
</dbReference>
<dbReference type="SUPFAM" id="SSF54427">
    <property type="entry name" value="NTF2-like"/>
    <property type="match status" value="1"/>
</dbReference>
<dbReference type="InterPro" id="IPR004027">
    <property type="entry name" value="SEC_C_motif"/>
</dbReference>
<evidence type="ECO:0000313" key="3">
    <source>
        <dbReference type="Proteomes" id="UP000244896"/>
    </source>
</evidence>